<organism evidence="1">
    <name type="scientific">freshwater metagenome</name>
    <dbReference type="NCBI Taxonomy" id="449393"/>
    <lineage>
        <taxon>unclassified sequences</taxon>
        <taxon>metagenomes</taxon>
        <taxon>ecological metagenomes</taxon>
    </lineage>
</organism>
<name>A0A6J7I308_9ZZZZ</name>
<dbReference type="AlphaFoldDB" id="A0A6J7I308"/>
<evidence type="ECO:0000313" key="1">
    <source>
        <dbReference type="EMBL" id="CAB4925175.1"/>
    </source>
</evidence>
<gene>
    <name evidence="1" type="ORF">UFOPK3519_02151</name>
</gene>
<accession>A0A6J7I308</accession>
<protein>
    <submittedName>
        <fullName evidence="1">Unannotated protein</fullName>
    </submittedName>
</protein>
<dbReference type="EMBL" id="CAFBMG010000305">
    <property type="protein sequence ID" value="CAB4925175.1"/>
    <property type="molecule type" value="Genomic_DNA"/>
</dbReference>
<reference evidence="1" key="1">
    <citation type="submission" date="2020-05" db="EMBL/GenBank/DDBJ databases">
        <authorList>
            <person name="Chiriac C."/>
            <person name="Salcher M."/>
            <person name="Ghai R."/>
            <person name="Kavagutti S V."/>
        </authorList>
    </citation>
    <scope>NUCLEOTIDE SEQUENCE</scope>
</reference>
<proteinExistence type="predicted"/>
<sequence>MAGEDQRDEHAGHFVRTKAKRAVGVAHRQHHIKQIHIVFVWGGRG</sequence>